<comment type="caution">
    <text evidence="2">The sequence shown here is derived from an EMBL/GenBank/DDBJ whole genome shotgun (WGS) entry which is preliminary data.</text>
</comment>
<evidence type="ECO:0000313" key="2">
    <source>
        <dbReference type="EMBL" id="RXS97966.1"/>
    </source>
</evidence>
<dbReference type="Proteomes" id="UP000290253">
    <property type="component" value="Unassembled WGS sequence"/>
</dbReference>
<feature type="compositionally biased region" description="Low complexity" evidence="1">
    <location>
        <begin position="22"/>
        <end position="40"/>
    </location>
</feature>
<dbReference type="RefSeq" id="WP_129207745.1">
    <property type="nucleotide sequence ID" value="NZ_BMGU01000001.1"/>
</dbReference>
<dbReference type="AlphaFoldDB" id="A0A4Q1SJX2"/>
<reference evidence="2 3" key="1">
    <citation type="journal article" date="2016" name="Int. J. Syst. Evol. Microbiol.">
        <title>Acidipila dinghuensis sp. nov., an acidobacterium isolated from forest soil.</title>
        <authorList>
            <person name="Jiang Y.W."/>
            <person name="Wang J."/>
            <person name="Chen M.H."/>
            <person name="Lv Y.Y."/>
            <person name="Qiu L.H."/>
        </authorList>
    </citation>
    <scope>NUCLEOTIDE SEQUENCE [LARGE SCALE GENOMIC DNA]</scope>
    <source>
        <strain evidence="2 3">DHOF10</strain>
    </source>
</reference>
<feature type="region of interest" description="Disordered" evidence="1">
    <location>
        <begin position="20"/>
        <end position="49"/>
    </location>
</feature>
<organism evidence="2 3">
    <name type="scientific">Silvibacterium dinghuense</name>
    <dbReference type="NCBI Taxonomy" id="1560006"/>
    <lineage>
        <taxon>Bacteria</taxon>
        <taxon>Pseudomonadati</taxon>
        <taxon>Acidobacteriota</taxon>
        <taxon>Terriglobia</taxon>
        <taxon>Terriglobales</taxon>
        <taxon>Acidobacteriaceae</taxon>
        <taxon>Silvibacterium</taxon>
    </lineage>
</organism>
<keyword evidence="3" id="KW-1185">Reference proteome</keyword>
<evidence type="ECO:0000313" key="3">
    <source>
        <dbReference type="Proteomes" id="UP000290253"/>
    </source>
</evidence>
<dbReference type="EMBL" id="SDMK01000001">
    <property type="protein sequence ID" value="RXS97966.1"/>
    <property type="molecule type" value="Genomic_DNA"/>
</dbReference>
<gene>
    <name evidence="2" type="ORF">ESZ00_08975</name>
</gene>
<protein>
    <submittedName>
        <fullName evidence="2">Uncharacterized protein</fullName>
    </submittedName>
</protein>
<accession>A0A4Q1SJX2</accession>
<sequence>MSLSVTSLYSAAQAVEPSFPISSLSDSSSGSASNNAAAENSGGGEPKPTLTQQIRDLYQQGQTVTEIAADLYTTVSIVDSDLDFTPSTLELDSTSVQLTA</sequence>
<name>A0A4Q1SJX2_9BACT</name>
<proteinExistence type="predicted"/>
<evidence type="ECO:0000256" key="1">
    <source>
        <dbReference type="SAM" id="MobiDB-lite"/>
    </source>
</evidence>